<reference evidence="12" key="1">
    <citation type="submission" date="2017-02" db="EMBL/GenBank/DDBJ databases">
        <title>Delving into the versatile metabolic prowess of the omnipresent phylum Bacteroidetes.</title>
        <authorList>
            <person name="Nobu M.K."/>
            <person name="Mei R."/>
            <person name="Narihiro T."/>
            <person name="Kuroda K."/>
            <person name="Liu W.-T."/>
        </authorList>
    </citation>
    <scope>NUCLEOTIDE SEQUENCE</scope>
    <source>
        <strain evidence="12">ADurb.Bin276</strain>
    </source>
</reference>
<evidence type="ECO:0000256" key="5">
    <source>
        <dbReference type="ARBA" id="ARBA00022519"/>
    </source>
</evidence>
<gene>
    <name evidence="12" type="primary">rbsC_9</name>
    <name evidence="12" type="ORF">BWY41_00819</name>
</gene>
<evidence type="ECO:0000256" key="3">
    <source>
        <dbReference type="ARBA" id="ARBA00022448"/>
    </source>
</evidence>
<evidence type="ECO:0000256" key="4">
    <source>
        <dbReference type="ARBA" id="ARBA00022475"/>
    </source>
</evidence>
<comment type="caution">
    <text evidence="12">The sequence shown here is derived from an EMBL/GenBank/DDBJ whole genome shotgun (WGS) entry which is preliminary data.</text>
</comment>
<evidence type="ECO:0000256" key="9">
    <source>
        <dbReference type="ARBA" id="ARBA00025439"/>
    </source>
</evidence>
<keyword evidence="6 11" id="KW-0812">Transmembrane</keyword>
<keyword evidence="8 11" id="KW-0472">Membrane</keyword>
<feature type="transmembrane region" description="Helical" evidence="11">
    <location>
        <begin position="100"/>
        <end position="117"/>
    </location>
</feature>
<keyword evidence="7 11" id="KW-1133">Transmembrane helix</keyword>
<comment type="subcellular location">
    <subcellularLocation>
        <location evidence="1">Cell membrane</location>
        <topology evidence="1">Multi-pass membrane protein</topology>
    </subcellularLocation>
</comment>
<dbReference type="Proteomes" id="UP000485569">
    <property type="component" value="Unassembled WGS sequence"/>
</dbReference>
<sequence>MGKPVKQQNSYLKKLLTTRSFSILVVLIALLIIFTVFSPGGNFINAENIKVLLAYGSEFSIIALGVGVLMIAGEFDLSIGSILVFCSYLFLIFFKLNLNYFVVLALTILGGIALGYINAIVTTKGHIPSFITTLGTMMLWRGLTLWFSGGLQQACDVSSSSAFLSFLNGTIGGVFPVQALWFIIVGIILGLLLHYTRYGNWIYATGDNADAARAMGIRTHIVKMTAFIIVGILCAFVAGMQIARVSCFTSRTGEGWELKAIAACVVGGTSLRGGIGDMAGIFLGAFAISVIENGLVVLRIPYFWTYTVFGLVIVFSVLSSMYLEKQKWAQK</sequence>
<dbReference type="GO" id="GO:0005886">
    <property type="term" value="C:plasma membrane"/>
    <property type="evidence" value="ECO:0007669"/>
    <property type="project" value="UniProtKB-SubCell"/>
</dbReference>
<comment type="function">
    <text evidence="9">Part of the ABC transporter complex LsrABCD involved in autoinducer 2 (AI-2) import. Probably responsible for the translocation of the substrate across the membrane.</text>
</comment>
<dbReference type="CDD" id="cd06579">
    <property type="entry name" value="TM_PBP1_transp_AraH_like"/>
    <property type="match status" value="1"/>
</dbReference>
<evidence type="ECO:0000256" key="1">
    <source>
        <dbReference type="ARBA" id="ARBA00004651"/>
    </source>
</evidence>
<protein>
    <recommendedName>
        <fullName evidence="10">Autoinducer 2 import system permease protein LsrC</fullName>
    </recommendedName>
</protein>
<evidence type="ECO:0000256" key="6">
    <source>
        <dbReference type="ARBA" id="ARBA00022692"/>
    </source>
</evidence>
<feature type="transmembrane region" description="Helical" evidence="11">
    <location>
        <begin position="21"/>
        <end position="40"/>
    </location>
</feature>
<proteinExistence type="predicted"/>
<organism evidence="12">
    <name type="scientific">Candidatus Atribacter allofermentans</name>
    <dbReference type="NCBI Taxonomy" id="1852833"/>
    <lineage>
        <taxon>Bacteria</taxon>
        <taxon>Pseudomonadati</taxon>
        <taxon>Atribacterota</taxon>
        <taxon>Atribacteria</taxon>
        <taxon>Atribacterales</taxon>
        <taxon>Atribacteraceae</taxon>
        <taxon>Atribacter</taxon>
    </lineage>
</organism>
<feature type="transmembrane region" description="Helical" evidence="11">
    <location>
        <begin position="77"/>
        <end position="94"/>
    </location>
</feature>
<feature type="transmembrane region" description="Helical" evidence="11">
    <location>
        <begin position="221"/>
        <end position="243"/>
    </location>
</feature>
<name>A0A1V5SYS6_9BACT</name>
<evidence type="ECO:0000256" key="8">
    <source>
        <dbReference type="ARBA" id="ARBA00023136"/>
    </source>
</evidence>
<evidence type="ECO:0000256" key="11">
    <source>
        <dbReference type="SAM" id="Phobius"/>
    </source>
</evidence>
<evidence type="ECO:0000256" key="7">
    <source>
        <dbReference type="ARBA" id="ARBA00022989"/>
    </source>
</evidence>
<dbReference type="AlphaFoldDB" id="A0A1V5SYS6"/>
<feature type="transmembrane region" description="Helical" evidence="11">
    <location>
        <begin position="52"/>
        <end position="72"/>
    </location>
</feature>
<dbReference type="PANTHER" id="PTHR32196:SF29">
    <property type="entry name" value="AUTOINDUCER 2 IMPORT SYSTEM PERMEASE PROTEIN LSRC"/>
    <property type="match status" value="1"/>
</dbReference>
<feature type="transmembrane region" description="Helical" evidence="11">
    <location>
        <begin position="303"/>
        <end position="323"/>
    </location>
</feature>
<dbReference type="InterPro" id="IPR001851">
    <property type="entry name" value="ABC_transp_permease"/>
</dbReference>
<dbReference type="Pfam" id="PF02653">
    <property type="entry name" value="BPD_transp_2"/>
    <property type="match status" value="1"/>
</dbReference>
<keyword evidence="4" id="KW-1003">Cell membrane</keyword>
<dbReference type="GO" id="GO:0022857">
    <property type="term" value="F:transmembrane transporter activity"/>
    <property type="evidence" value="ECO:0007669"/>
    <property type="project" value="InterPro"/>
</dbReference>
<dbReference type="EMBL" id="MWBQ01000048">
    <property type="protein sequence ID" value="OQA59665.1"/>
    <property type="molecule type" value="Genomic_DNA"/>
</dbReference>
<evidence type="ECO:0000256" key="10">
    <source>
        <dbReference type="ARBA" id="ARBA00039382"/>
    </source>
</evidence>
<feature type="transmembrane region" description="Helical" evidence="11">
    <location>
        <begin position="169"/>
        <end position="193"/>
    </location>
</feature>
<dbReference type="PANTHER" id="PTHR32196">
    <property type="entry name" value="ABC TRANSPORTER PERMEASE PROTEIN YPHD-RELATED-RELATED"/>
    <property type="match status" value="1"/>
</dbReference>
<accession>A0A1V5SYS6</accession>
<keyword evidence="5" id="KW-0997">Cell inner membrane</keyword>
<keyword evidence="3" id="KW-0813">Transport</keyword>
<evidence type="ECO:0000313" key="12">
    <source>
        <dbReference type="EMBL" id="OQA59665.1"/>
    </source>
</evidence>
<evidence type="ECO:0000256" key="2">
    <source>
        <dbReference type="ARBA" id="ARBA00011262"/>
    </source>
</evidence>
<comment type="subunit">
    <text evidence="2">The complex is composed of two ATP-binding proteins (LsrA), two transmembrane proteins (LsrC and LsrD) and a solute-binding protein (LsrB).</text>
</comment>